<evidence type="ECO:0000256" key="5">
    <source>
        <dbReference type="ARBA" id="ARBA00022692"/>
    </source>
</evidence>
<organism evidence="10 11">
    <name type="scientific">Anaerocolumna sedimenticola</name>
    <dbReference type="NCBI Taxonomy" id="2696063"/>
    <lineage>
        <taxon>Bacteria</taxon>
        <taxon>Bacillati</taxon>
        <taxon>Bacillota</taxon>
        <taxon>Clostridia</taxon>
        <taxon>Lachnospirales</taxon>
        <taxon>Lachnospiraceae</taxon>
        <taxon>Anaerocolumna</taxon>
    </lineage>
</organism>
<keyword evidence="6 9" id="KW-1133">Transmembrane helix</keyword>
<dbReference type="Pfam" id="PF12822">
    <property type="entry name" value="ECF_trnsprt"/>
    <property type="match status" value="1"/>
</dbReference>
<evidence type="ECO:0000313" key="10">
    <source>
        <dbReference type="EMBL" id="QHQ59925.1"/>
    </source>
</evidence>
<keyword evidence="7 8" id="KW-0472">Membrane</keyword>
<dbReference type="KEGG" id="anr:Ana3638_03295"/>
<keyword evidence="11" id="KW-1185">Reference proteome</keyword>
<dbReference type="PANTHER" id="PTHR38438">
    <property type="entry name" value="RIBOFLAVIN TRANSPORTER RIBU"/>
    <property type="match status" value="1"/>
</dbReference>
<dbReference type="PIRSF" id="PIRSF037778">
    <property type="entry name" value="UCP037778_transp_RibU"/>
    <property type="match status" value="1"/>
</dbReference>
<dbReference type="InterPro" id="IPR024529">
    <property type="entry name" value="ECF_trnsprt_substrate-spec"/>
</dbReference>
<evidence type="ECO:0000256" key="1">
    <source>
        <dbReference type="ARBA" id="ARBA00004651"/>
    </source>
</evidence>
<dbReference type="Proteomes" id="UP000464314">
    <property type="component" value="Chromosome"/>
</dbReference>
<comment type="function">
    <text evidence="8">Probably a riboflavin-binding protein that interacts with the energy-coupling factor (ECF) ABC-transporter complex.</text>
</comment>
<feature type="transmembrane region" description="Helical" evidence="9">
    <location>
        <begin position="21"/>
        <end position="42"/>
    </location>
</feature>
<evidence type="ECO:0000256" key="2">
    <source>
        <dbReference type="ARBA" id="ARBA00005540"/>
    </source>
</evidence>
<evidence type="ECO:0000256" key="8">
    <source>
        <dbReference type="PIRNR" id="PIRNR037778"/>
    </source>
</evidence>
<feature type="transmembrane region" description="Helical" evidence="9">
    <location>
        <begin position="178"/>
        <end position="201"/>
    </location>
</feature>
<dbReference type="GO" id="GO:0005886">
    <property type="term" value="C:plasma membrane"/>
    <property type="evidence" value="ECO:0007669"/>
    <property type="project" value="UniProtKB-SubCell"/>
</dbReference>
<evidence type="ECO:0000256" key="9">
    <source>
        <dbReference type="SAM" id="Phobius"/>
    </source>
</evidence>
<evidence type="ECO:0000256" key="4">
    <source>
        <dbReference type="ARBA" id="ARBA00022475"/>
    </source>
</evidence>
<feature type="transmembrane region" description="Helical" evidence="9">
    <location>
        <begin position="125"/>
        <end position="146"/>
    </location>
</feature>
<gene>
    <name evidence="10" type="ORF">Ana3638_03295</name>
</gene>
<feature type="transmembrane region" description="Helical" evidence="9">
    <location>
        <begin position="152"/>
        <end position="171"/>
    </location>
</feature>
<dbReference type="Gene3D" id="1.10.1760.20">
    <property type="match status" value="1"/>
</dbReference>
<dbReference type="GO" id="GO:0032217">
    <property type="term" value="F:riboflavin transmembrane transporter activity"/>
    <property type="evidence" value="ECO:0007669"/>
    <property type="project" value="UniProtKB-UniRule"/>
</dbReference>
<keyword evidence="3 8" id="KW-0813">Transport</keyword>
<dbReference type="EMBL" id="CP048000">
    <property type="protein sequence ID" value="QHQ59925.1"/>
    <property type="molecule type" value="Genomic_DNA"/>
</dbReference>
<comment type="subcellular location">
    <subcellularLocation>
        <location evidence="1">Cell membrane</location>
        <topology evidence="1">Multi-pass membrane protein</topology>
    </subcellularLocation>
</comment>
<comment type="similarity">
    <text evidence="2 8">Belongs to the prokaryotic riboflavin transporter (P-RFT) (TC 2.A.87) family.</text>
</comment>
<reference evidence="10 11" key="1">
    <citation type="submission" date="2020-01" db="EMBL/GenBank/DDBJ databases">
        <title>Genome analysis of Anaerocolumna sp. CBA3638.</title>
        <authorList>
            <person name="Kim J."/>
            <person name="Roh S.W."/>
        </authorList>
    </citation>
    <scope>NUCLEOTIDE SEQUENCE [LARGE SCALE GENOMIC DNA]</scope>
    <source>
        <strain evidence="10 11">CBA3638</strain>
    </source>
</reference>
<evidence type="ECO:0000256" key="7">
    <source>
        <dbReference type="ARBA" id="ARBA00023136"/>
    </source>
</evidence>
<proteinExistence type="inferred from homology"/>
<sequence length="208" mass="22645">MSTMTHETKFKSSNSNKSKGSVFTTRALVTIGLLSALSYVLMLLESPPYIGFLRLELSDIPAIIGAFQFGPMAGLVIELIKNLIKGITATKTAGVGELANFIVSAAYVVPAAIIYRRMKNKYKSFLSFGIATICLTIAGFLMNYFVTIPLYATLYGGMENVLAAATVIPGIKDKFTLILLGITPFNLVKGIFLGIIGHYTYRLLKNRL</sequence>
<protein>
    <recommendedName>
        <fullName evidence="8">Riboflavin transporter</fullName>
    </recommendedName>
</protein>
<dbReference type="AlphaFoldDB" id="A0A6P1TJW2"/>
<evidence type="ECO:0000313" key="11">
    <source>
        <dbReference type="Proteomes" id="UP000464314"/>
    </source>
</evidence>
<keyword evidence="5 9" id="KW-0812">Transmembrane</keyword>
<dbReference type="PANTHER" id="PTHR38438:SF1">
    <property type="entry name" value="RIBOFLAVIN TRANSPORTER RIBU"/>
    <property type="match status" value="1"/>
</dbReference>
<accession>A0A6P1TJW2</accession>
<dbReference type="RefSeq" id="WP_161836761.1">
    <property type="nucleotide sequence ID" value="NZ_CP048000.1"/>
</dbReference>
<evidence type="ECO:0000256" key="6">
    <source>
        <dbReference type="ARBA" id="ARBA00022989"/>
    </source>
</evidence>
<name>A0A6P1TJW2_9FIRM</name>
<dbReference type="InterPro" id="IPR025720">
    <property type="entry name" value="RibU"/>
</dbReference>
<feature type="transmembrane region" description="Helical" evidence="9">
    <location>
        <begin position="62"/>
        <end position="80"/>
    </location>
</feature>
<evidence type="ECO:0000256" key="3">
    <source>
        <dbReference type="ARBA" id="ARBA00022448"/>
    </source>
</evidence>
<keyword evidence="4 8" id="KW-1003">Cell membrane</keyword>